<accession>A0A5A5T5M6</accession>
<dbReference type="InterPro" id="IPR040807">
    <property type="entry name" value="DUF5522"/>
</dbReference>
<organism evidence="1 2">
    <name type="scientific">Dictyobacter arantiisoli</name>
    <dbReference type="NCBI Taxonomy" id="2014874"/>
    <lineage>
        <taxon>Bacteria</taxon>
        <taxon>Bacillati</taxon>
        <taxon>Chloroflexota</taxon>
        <taxon>Ktedonobacteria</taxon>
        <taxon>Ktedonobacterales</taxon>
        <taxon>Dictyobacteraceae</taxon>
        <taxon>Dictyobacter</taxon>
    </lineage>
</organism>
<keyword evidence="2" id="KW-1185">Reference proteome</keyword>
<evidence type="ECO:0000313" key="2">
    <source>
        <dbReference type="Proteomes" id="UP000322530"/>
    </source>
</evidence>
<dbReference type="OrthoDB" id="9800168at2"/>
<evidence type="ECO:0000313" key="1">
    <source>
        <dbReference type="EMBL" id="GCF06637.1"/>
    </source>
</evidence>
<proteinExistence type="predicted"/>
<dbReference type="Proteomes" id="UP000322530">
    <property type="component" value="Unassembled WGS sequence"/>
</dbReference>
<name>A0A5A5T5M6_9CHLR</name>
<sequence>MYSRKDAEDWEVTANGLYIATRDYLVRRGFCCSNKCRNCPYINWQNCTSWEPLPAECIKRTRVSPKSIAAAYALLDYHEQQLQHCQPAEVPRHQAMIEHYNLLLERWNAKHRLN</sequence>
<reference evidence="1 2" key="1">
    <citation type="submission" date="2019-01" db="EMBL/GenBank/DDBJ databases">
        <title>Draft genome sequence of Dictyobacter sp. Uno17.</title>
        <authorList>
            <person name="Wang C.M."/>
            <person name="Zheng Y."/>
            <person name="Sakai Y."/>
            <person name="Abe K."/>
            <person name="Yokota A."/>
            <person name="Yabe S."/>
        </authorList>
    </citation>
    <scope>NUCLEOTIDE SEQUENCE [LARGE SCALE GENOMIC DNA]</scope>
    <source>
        <strain evidence="1 2">Uno17</strain>
    </source>
</reference>
<protein>
    <submittedName>
        <fullName evidence="1">Uncharacterized protein</fullName>
    </submittedName>
</protein>
<gene>
    <name evidence="1" type="ORF">KDI_02010</name>
</gene>
<dbReference type="AlphaFoldDB" id="A0A5A5T5M6"/>
<dbReference type="EMBL" id="BIXY01000001">
    <property type="protein sequence ID" value="GCF06637.1"/>
    <property type="molecule type" value="Genomic_DNA"/>
</dbReference>
<comment type="caution">
    <text evidence="1">The sequence shown here is derived from an EMBL/GenBank/DDBJ whole genome shotgun (WGS) entry which is preliminary data.</text>
</comment>
<dbReference type="RefSeq" id="WP_149399391.1">
    <property type="nucleotide sequence ID" value="NZ_BIXY01000001.1"/>
</dbReference>
<dbReference type="Pfam" id="PF17653">
    <property type="entry name" value="DUF5522"/>
    <property type="match status" value="1"/>
</dbReference>